<keyword evidence="3" id="KW-0472">Membrane</keyword>
<feature type="region of interest" description="Disordered" evidence="2">
    <location>
        <begin position="434"/>
        <end position="459"/>
    </location>
</feature>
<name>A0A517QH05_9PLAN</name>
<feature type="transmembrane region" description="Helical" evidence="3">
    <location>
        <begin position="27"/>
        <end position="48"/>
    </location>
</feature>
<evidence type="ECO:0000313" key="4">
    <source>
        <dbReference type="EMBL" id="QDT30901.1"/>
    </source>
</evidence>
<keyword evidence="3" id="KW-1133">Transmembrane helix</keyword>
<evidence type="ECO:0000313" key="5">
    <source>
        <dbReference type="Proteomes" id="UP000315724"/>
    </source>
</evidence>
<dbReference type="OrthoDB" id="209191at2"/>
<feature type="coiled-coil region" evidence="1">
    <location>
        <begin position="168"/>
        <end position="212"/>
    </location>
</feature>
<gene>
    <name evidence="4" type="ORF">Mal48_01300</name>
</gene>
<organism evidence="4 5">
    <name type="scientific">Thalassoglobus polymorphus</name>
    <dbReference type="NCBI Taxonomy" id="2527994"/>
    <lineage>
        <taxon>Bacteria</taxon>
        <taxon>Pseudomonadati</taxon>
        <taxon>Planctomycetota</taxon>
        <taxon>Planctomycetia</taxon>
        <taxon>Planctomycetales</taxon>
        <taxon>Planctomycetaceae</taxon>
        <taxon>Thalassoglobus</taxon>
    </lineage>
</organism>
<feature type="compositionally biased region" description="Gly residues" evidence="2">
    <location>
        <begin position="434"/>
        <end position="453"/>
    </location>
</feature>
<dbReference type="AlphaFoldDB" id="A0A517QH05"/>
<reference evidence="4 5" key="1">
    <citation type="submission" date="2019-02" db="EMBL/GenBank/DDBJ databases">
        <title>Deep-cultivation of Planctomycetes and their phenomic and genomic characterization uncovers novel biology.</title>
        <authorList>
            <person name="Wiegand S."/>
            <person name="Jogler M."/>
            <person name="Boedeker C."/>
            <person name="Pinto D."/>
            <person name="Vollmers J."/>
            <person name="Rivas-Marin E."/>
            <person name="Kohn T."/>
            <person name="Peeters S.H."/>
            <person name="Heuer A."/>
            <person name="Rast P."/>
            <person name="Oberbeckmann S."/>
            <person name="Bunk B."/>
            <person name="Jeske O."/>
            <person name="Meyerdierks A."/>
            <person name="Storesund J.E."/>
            <person name="Kallscheuer N."/>
            <person name="Luecker S."/>
            <person name="Lage O.M."/>
            <person name="Pohl T."/>
            <person name="Merkel B.J."/>
            <person name="Hornburger P."/>
            <person name="Mueller R.-W."/>
            <person name="Bruemmer F."/>
            <person name="Labrenz M."/>
            <person name="Spormann A.M."/>
            <person name="Op den Camp H."/>
            <person name="Overmann J."/>
            <person name="Amann R."/>
            <person name="Jetten M.S.M."/>
            <person name="Mascher T."/>
            <person name="Medema M.H."/>
            <person name="Devos D.P."/>
            <person name="Kaster A.-K."/>
            <person name="Ovreas L."/>
            <person name="Rohde M."/>
            <person name="Galperin M.Y."/>
            <person name="Jogler C."/>
        </authorList>
    </citation>
    <scope>NUCLEOTIDE SEQUENCE [LARGE SCALE GENOMIC DNA]</scope>
    <source>
        <strain evidence="4 5">Mal48</strain>
    </source>
</reference>
<dbReference type="RefSeq" id="WP_145195166.1">
    <property type="nucleotide sequence ID" value="NZ_CP036267.1"/>
</dbReference>
<dbReference type="Proteomes" id="UP000315724">
    <property type="component" value="Chromosome"/>
</dbReference>
<feature type="transmembrane region" description="Helical" evidence="3">
    <location>
        <begin position="139"/>
        <end position="159"/>
    </location>
</feature>
<keyword evidence="5" id="KW-1185">Reference proteome</keyword>
<dbReference type="EMBL" id="CP036267">
    <property type="protein sequence ID" value="QDT30901.1"/>
    <property type="molecule type" value="Genomic_DNA"/>
</dbReference>
<sequence>MSNSPKAQHLLQQVQLRLTIRKIVQRAFLVTLILAAVYLTLMLVGRLTGYFPDWFTPFSVLMVPEVGLLIAVLLPGRPEQSQAAHAIDENQGTHDLYLTLLSVKTSQSEYKPLVTMKAEELAGKIDAGSVAPFQWEKSWLWTAGAMALLFAGAFFVPTLDPFGKVAEAKQEEQQKRLIEETAKQTEKRKAILAEKEIEAENSEAVEKALEALKSDFGKMKSGDRKANLARLNKHQKQIGEKFRKLNSGELKSLNDKMNGQQKLGAIRDQELFRKWKKELQQGSAESMKSEVDKLQEDLERLAKTTDPVERTELERQIQKKMNELSDFASNKVGSKALNAAIERAKQQLEAAKDGKLSKEAMEALKESLEVAQQEMEMLAQSARDMKDLEEALEMISMAKQMNADGKLDGEMFPGEMTLEDYAELYAQMMGDGMGQGEGEGEGEGTGGQGFGEGGEVEEDDSIGTDFIDEKSKAAIQKGRILLSMKTKGLSDSGDITDADYKRIVGELQQSLDDVIEQEQIPPGYLEGIKKYFDTLEKSEKN</sequence>
<evidence type="ECO:0000256" key="2">
    <source>
        <dbReference type="SAM" id="MobiDB-lite"/>
    </source>
</evidence>
<protein>
    <submittedName>
        <fullName evidence="4">Uncharacterized protein</fullName>
    </submittedName>
</protein>
<proteinExistence type="predicted"/>
<keyword evidence="1" id="KW-0175">Coiled coil</keyword>
<evidence type="ECO:0000256" key="3">
    <source>
        <dbReference type="SAM" id="Phobius"/>
    </source>
</evidence>
<feature type="coiled-coil region" evidence="1">
    <location>
        <begin position="277"/>
        <end position="391"/>
    </location>
</feature>
<dbReference type="KEGG" id="tpol:Mal48_01300"/>
<accession>A0A517QH05</accession>
<feature type="transmembrane region" description="Helical" evidence="3">
    <location>
        <begin position="54"/>
        <end position="74"/>
    </location>
</feature>
<evidence type="ECO:0000256" key="1">
    <source>
        <dbReference type="SAM" id="Coils"/>
    </source>
</evidence>
<keyword evidence="3" id="KW-0812">Transmembrane</keyword>